<sequence>MKAPLVIAPDGACFLGRNLLHPADDPLAAAKADLERLLQRARGNDTVVLVGSGLGWHARAVLDHEPRPRLVIYEESPERLALMRCLGPGLSEFDLARTAGELTEILAQRLVYDQPGKAALFCPQAYKTDDSEMHALAGKLLNQTLERSHVNQRTTSRKGGLWLRNLAANFRQVLNIPDITLLEGVFEGMPACVVGAGPSLDQSLAGLKSLGHKALLLGAASAMIPLASVDRSLDLAVALEGSDESRQFAGKNMEQTVLAAASTSHANHFECWPGPISIFHLQPWLTWLAGLGQVLPTGGHATSAAFTLAVLLGCDPIILVGQDLAYTGGRIHASNRPGGEDEQRPEMLAVPAIGGGTTQTSQVMQSYLGWYSEAAQYLSHSQPQRRFLNCTAAGAAIKGFKEVDLLEVVSGLPDLDEETGLLSQAVPRLPLASAEVTFRRLSRLGKELENALALVEREGPGAMSQAPDSSGLLAQIRENAEPGWGMGEYRERLLSLCRVLTEMRDGCHG</sequence>
<evidence type="ECO:0000259" key="1">
    <source>
        <dbReference type="Pfam" id="PF01973"/>
    </source>
</evidence>
<protein>
    <recommendedName>
        <fullName evidence="1">6-hydroxymethylpterin diphosphokinase MptE-like domain-containing protein</fullName>
    </recommendedName>
</protein>
<evidence type="ECO:0000313" key="2">
    <source>
        <dbReference type="EMBL" id="KIX13552.1"/>
    </source>
</evidence>
<dbReference type="PANTHER" id="PTHR41786">
    <property type="entry name" value="MOTILITY ACCESSORY FACTOR MAF"/>
    <property type="match status" value="1"/>
</dbReference>
<dbReference type="InParanoid" id="A0A0D2GF76"/>
<organism evidence="2 3">
    <name type="scientific">Dethiosulfatarculus sandiegensis</name>
    <dbReference type="NCBI Taxonomy" id="1429043"/>
    <lineage>
        <taxon>Bacteria</taxon>
        <taxon>Pseudomonadati</taxon>
        <taxon>Thermodesulfobacteriota</taxon>
        <taxon>Desulfarculia</taxon>
        <taxon>Desulfarculales</taxon>
        <taxon>Desulfarculaceae</taxon>
        <taxon>Dethiosulfatarculus</taxon>
    </lineage>
</organism>
<accession>A0A0D2GF76</accession>
<proteinExistence type="predicted"/>
<comment type="caution">
    <text evidence="2">The sequence shown here is derived from an EMBL/GenBank/DDBJ whole genome shotgun (WGS) entry which is preliminary data.</text>
</comment>
<keyword evidence="3" id="KW-1185">Reference proteome</keyword>
<reference evidence="2 3" key="1">
    <citation type="submission" date="2013-11" db="EMBL/GenBank/DDBJ databases">
        <title>Metagenomic analysis of a methanogenic consortium involved in long chain n-alkane degradation.</title>
        <authorList>
            <person name="Davidova I.A."/>
            <person name="Callaghan A.V."/>
            <person name="Wawrik B."/>
            <person name="Pruitt S."/>
            <person name="Marks C."/>
            <person name="Duncan K.E."/>
            <person name="Suflita J.M."/>
        </authorList>
    </citation>
    <scope>NUCLEOTIDE SEQUENCE [LARGE SCALE GENOMIC DNA]</scope>
    <source>
        <strain evidence="2 3">SPR</strain>
    </source>
</reference>
<evidence type="ECO:0000313" key="3">
    <source>
        <dbReference type="Proteomes" id="UP000032233"/>
    </source>
</evidence>
<name>A0A0D2GF76_9BACT</name>
<dbReference type="EMBL" id="AZAC01000015">
    <property type="protein sequence ID" value="KIX13552.1"/>
    <property type="molecule type" value="Genomic_DNA"/>
</dbReference>
<dbReference type="Proteomes" id="UP000032233">
    <property type="component" value="Unassembled WGS sequence"/>
</dbReference>
<dbReference type="RefSeq" id="WP_044349255.1">
    <property type="nucleotide sequence ID" value="NZ_AZAC01000015.1"/>
</dbReference>
<dbReference type="InterPro" id="IPR002826">
    <property type="entry name" value="MptE-like"/>
</dbReference>
<gene>
    <name evidence="2" type="ORF">X474_13785</name>
</gene>
<feature type="domain" description="6-hydroxymethylpterin diphosphokinase MptE-like" evidence="1">
    <location>
        <begin position="165"/>
        <end position="328"/>
    </location>
</feature>
<dbReference type="PANTHER" id="PTHR41786:SF1">
    <property type="entry name" value="6-HYDROXYMETHYLPTERIN DIPHOSPHOKINASE MPTE-LIKE DOMAIN-CONTAINING PROTEIN"/>
    <property type="match status" value="1"/>
</dbReference>
<dbReference type="OrthoDB" id="5291305at2"/>
<dbReference type="STRING" id="1429043.X474_13785"/>
<dbReference type="AlphaFoldDB" id="A0A0D2GF76"/>
<dbReference type="PATRIC" id="fig|1429043.3.peg.2925"/>
<dbReference type="Pfam" id="PF01973">
    <property type="entry name" value="MptE-like"/>
    <property type="match status" value="1"/>
</dbReference>